<feature type="signal peptide" evidence="2">
    <location>
        <begin position="1"/>
        <end position="23"/>
    </location>
</feature>
<keyword evidence="1" id="KW-0812">Transmembrane</keyword>
<dbReference type="Proteomes" id="UP000187013">
    <property type="component" value="Unassembled WGS sequence"/>
</dbReference>
<dbReference type="GO" id="GO:0031505">
    <property type="term" value="P:fungal-type cell wall organization"/>
    <property type="evidence" value="ECO:0007669"/>
    <property type="project" value="TreeGrafter"/>
</dbReference>
<evidence type="ECO:0000256" key="1">
    <source>
        <dbReference type="SAM" id="Phobius"/>
    </source>
</evidence>
<dbReference type="InterPro" id="IPR052413">
    <property type="entry name" value="SUR7_domain"/>
</dbReference>
<comment type="caution">
    <text evidence="3">The sequence shown here is derived from an EMBL/GenBank/DDBJ whole genome shotgun (WGS) entry which is preliminary data.</text>
</comment>
<sequence>MAMINASALFFTALLSFSALILAIVACAGSTTNYNPINKIFVAQLNLKNINAEKVFSKVSSDNELKIPAFINIGLWSYCVANSDGAVKYCTSPNGIQQFDLKKMLTDSIDNNKVANMADSIAKIILPDSLQDKMGYYNNLVKCMFITLLIGICALFLDLVVNIVRWIVHARLLNWFGRFLASIAFTSLIISAGTSTGTYVYIRHLLKEDYDDYGIKLSLGRVFLALIWATVGAALFNSILWGIVRSRRRYYPGSPMPSEEKPLI</sequence>
<dbReference type="OrthoDB" id="4480814at2759"/>
<protein>
    <recommendedName>
        <fullName evidence="5">Protein PUN1</fullName>
    </recommendedName>
</protein>
<accession>A0A1Q3AAD7</accession>
<keyword evidence="1" id="KW-0472">Membrane</keyword>
<gene>
    <name evidence="3" type="ORF">ZYGR_0AG05610</name>
</gene>
<evidence type="ECO:0000313" key="3">
    <source>
        <dbReference type="EMBL" id="GAV52570.1"/>
    </source>
</evidence>
<proteinExistence type="predicted"/>
<feature type="chain" id="PRO_5010286491" description="Protein PUN1" evidence="2">
    <location>
        <begin position="24"/>
        <end position="264"/>
    </location>
</feature>
<name>A0A1Q3AAD7_ZYGRO</name>
<evidence type="ECO:0008006" key="5">
    <source>
        <dbReference type="Google" id="ProtNLM"/>
    </source>
</evidence>
<evidence type="ECO:0000256" key="2">
    <source>
        <dbReference type="SAM" id="SignalP"/>
    </source>
</evidence>
<dbReference type="PANTHER" id="PTHR28019:SF2">
    <property type="entry name" value="CELL MEMBRANE PROTEIN YLR413W-RELATED"/>
    <property type="match status" value="1"/>
</dbReference>
<dbReference type="InterPro" id="IPR009571">
    <property type="entry name" value="SUR7/Rim9-like_fungi"/>
</dbReference>
<keyword evidence="2" id="KW-0732">Signal</keyword>
<dbReference type="Pfam" id="PF06687">
    <property type="entry name" value="SUR7"/>
    <property type="match status" value="1"/>
</dbReference>
<keyword evidence="1" id="KW-1133">Transmembrane helix</keyword>
<dbReference type="GO" id="GO:0005886">
    <property type="term" value="C:plasma membrane"/>
    <property type="evidence" value="ECO:0007669"/>
    <property type="project" value="InterPro"/>
</dbReference>
<feature type="transmembrane region" description="Helical" evidence="1">
    <location>
        <begin position="144"/>
        <end position="167"/>
    </location>
</feature>
<dbReference type="AlphaFoldDB" id="A0A1Q3AAD7"/>
<dbReference type="PANTHER" id="PTHR28019">
    <property type="entry name" value="CELL MEMBRANE PROTEIN YLR413W-RELATED"/>
    <property type="match status" value="1"/>
</dbReference>
<feature type="transmembrane region" description="Helical" evidence="1">
    <location>
        <begin position="179"/>
        <end position="202"/>
    </location>
</feature>
<dbReference type="EMBL" id="BDGX01000033">
    <property type="protein sequence ID" value="GAV52570.1"/>
    <property type="molecule type" value="Genomic_DNA"/>
</dbReference>
<reference evidence="3 4" key="1">
    <citation type="submission" date="2016-08" db="EMBL/GenBank/DDBJ databases">
        <title>Draft genome sequence of allopolyploid Zygosaccharomyces rouxii.</title>
        <authorList>
            <person name="Watanabe J."/>
            <person name="Uehara K."/>
            <person name="Mogi Y."/>
            <person name="Tsukioka Y."/>
        </authorList>
    </citation>
    <scope>NUCLEOTIDE SEQUENCE [LARGE SCALE GENOMIC DNA]</scope>
    <source>
        <strain evidence="3 4">NBRC 110957</strain>
    </source>
</reference>
<evidence type="ECO:0000313" key="4">
    <source>
        <dbReference type="Proteomes" id="UP000187013"/>
    </source>
</evidence>
<feature type="transmembrane region" description="Helical" evidence="1">
    <location>
        <begin position="222"/>
        <end position="244"/>
    </location>
</feature>
<organism evidence="3 4">
    <name type="scientific">Zygosaccharomyces rouxii</name>
    <dbReference type="NCBI Taxonomy" id="4956"/>
    <lineage>
        <taxon>Eukaryota</taxon>
        <taxon>Fungi</taxon>
        <taxon>Dikarya</taxon>
        <taxon>Ascomycota</taxon>
        <taxon>Saccharomycotina</taxon>
        <taxon>Saccharomycetes</taxon>
        <taxon>Saccharomycetales</taxon>
        <taxon>Saccharomycetaceae</taxon>
        <taxon>Zygosaccharomyces</taxon>
    </lineage>
</organism>
<dbReference type="GO" id="GO:0051285">
    <property type="term" value="C:cell cortex of cell tip"/>
    <property type="evidence" value="ECO:0007669"/>
    <property type="project" value="TreeGrafter"/>
</dbReference>